<dbReference type="Pfam" id="PF12019">
    <property type="entry name" value="GspH"/>
    <property type="match status" value="1"/>
</dbReference>
<protein>
    <recommendedName>
        <fullName evidence="2">Type II secretion system protein H</fullName>
    </recommendedName>
    <alternativeName>
        <fullName evidence="10">General secretion pathway protein H</fullName>
    </alternativeName>
</protein>
<dbReference type="PATRIC" id="fig|570277.3.peg.1662"/>
<feature type="domain" description="General secretion pathway GspH" evidence="12">
    <location>
        <begin position="48"/>
        <end position="152"/>
    </location>
</feature>
<dbReference type="InterPro" id="IPR012902">
    <property type="entry name" value="N_methyl_site"/>
</dbReference>
<keyword evidence="8 11" id="KW-0472">Membrane</keyword>
<dbReference type="InterPro" id="IPR022346">
    <property type="entry name" value="T2SS_GspH"/>
</dbReference>
<keyword evidence="6 11" id="KW-0812">Transmembrane</keyword>
<evidence type="ECO:0000256" key="10">
    <source>
        <dbReference type="ARBA" id="ARBA00030775"/>
    </source>
</evidence>
<dbReference type="GO" id="GO:0015627">
    <property type="term" value="C:type II protein secretion system complex"/>
    <property type="evidence" value="ECO:0007669"/>
    <property type="project" value="InterPro"/>
</dbReference>
<evidence type="ECO:0000256" key="9">
    <source>
        <dbReference type="ARBA" id="ARBA00025772"/>
    </source>
</evidence>
<evidence type="ECO:0000256" key="7">
    <source>
        <dbReference type="ARBA" id="ARBA00022989"/>
    </source>
</evidence>
<evidence type="ECO:0000256" key="6">
    <source>
        <dbReference type="ARBA" id="ARBA00022692"/>
    </source>
</evidence>
<evidence type="ECO:0000313" key="13">
    <source>
        <dbReference type="EMBL" id="AMO55706.1"/>
    </source>
</evidence>
<dbReference type="GO" id="GO:0015628">
    <property type="term" value="P:protein secretion by the type II secretion system"/>
    <property type="evidence" value="ECO:0007669"/>
    <property type="project" value="InterPro"/>
</dbReference>
<dbReference type="GO" id="GO:0005886">
    <property type="term" value="C:plasma membrane"/>
    <property type="evidence" value="ECO:0007669"/>
    <property type="project" value="UniProtKB-SubCell"/>
</dbReference>
<evidence type="ECO:0000256" key="5">
    <source>
        <dbReference type="ARBA" id="ARBA00022519"/>
    </source>
</evidence>
<evidence type="ECO:0000256" key="3">
    <source>
        <dbReference type="ARBA" id="ARBA00022475"/>
    </source>
</evidence>
<evidence type="ECO:0000256" key="2">
    <source>
        <dbReference type="ARBA" id="ARBA00021549"/>
    </source>
</evidence>
<dbReference type="KEGG" id="emp:EZMO1_1542"/>
<gene>
    <name evidence="13" type="primary">fimT1_1</name>
    <name evidence="13" type="ORF">EZMO1_1542</name>
</gene>
<dbReference type="Pfam" id="PF07963">
    <property type="entry name" value="N_methyl"/>
    <property type="match status" value="1"/>
</dbReference>
<evidence type="ECO:0000256" key="8">
    <source>
        <dbReference type="ARBA" id="ARBA00023136"/>
    </source>
</evidence>
<dbReference type="AlphaFoldDB" id="A0A142BAD0"/>
<dbReference type="NCBIfam" id="TIGR02532">
    <property type="entry name" value="IV_pilin_GFxxxE"/>
    <property type="match status" value="1"/>
</dbReference>
<keyword evidence="4" id="KW-0488">Methylation</keyword>
<keyword evidence="5" id="KW-0997">Cell inner membrane</keyword>
<comment type="similarity">
    <text evidence="9">Belongs to the GSP H family.</text>
</comment>
<keyword evidence="3" id="KW-1003">Cell membrane</keyword>
<evidence type="ECO:0000313" key="14">
    <source>
        <dbReference type="Proteomes" id="UP000071065"/>
    </source>
</evidence>
<evidence type="ECO:0000259" key="12">
    <source>
        <dbReference type="Pfam" id="PF12019"/>
    </source>
</evidence>
<reference evidence="13 14" key="1">
    <citation type="journal article" date="2016" name="Front. Microbiol.">
        <title>Genomic Insight into the Host-Endosymbiont Relationship of Endozoicomonas montiporae CL-33(T) with its Coral Host.</title>
        <authorList>
            <person name="Ding J.-Y."/>
            <person name="Shiu J.-H."/>
            <person name="Chen W.-M."/>
            <person name="Chiang Y.-R."/>
            <person name="Tang S.-L."/>
        </authorList>
    </citation>
    <scope>NUCLEOTIDE SEQUENCE [LARGE SCALE GENOMIC DNA]</scope>
    <source>
        <strain evidence="13 14">CL-33</strain>
    </source>
</reference>
<evidence type="ECO:0000256" key="4">
    <source>
        <dbReference type="ARBA" id="ARBA00022481"/>
    </source>
</evidence>
<dbReference type="InterPro" id="IPR045584">
    <property type="entry name" value="Pilin-like"/>
</dbReference>
<comment type="subcellular location">
    <subcellularLocation>
        <location evidence="1">Cell inner membrane</location>
        <topology evidence="1">Single-pass membrane protein</topology>
    </subcellularLocation>
</comment>
<organism evidence="13 14">
    <name type="scientific">Endozoicomonas montiporae CL-33</name>
    <dbReference type="NCBI Taxonomy" id="570277"/>
    <lineage>
        <taxon>Bacteria</taxon>
        <taxon>Pseudomonadati</taxon>
        <taxon>Pseudomonadota</taxon>
        <taxon>Gammaproteobacteria</taxon>
        <taxon>Oceanospirillales</taxon>
        <taxon>Endozoicomonadaceae</taxon>
        <taxon>Endozoicomonas</taxon>
    </lineage>
</organism>
<feature type="transmembrane region" description="Helical" evidence="11">
    <location>
        <begin position="12"/>
        <end position="32"/>
    </location>
</feature>
<evidence type="ECO:0000256" key="1">
    <source>
        <dbReference type="ARBA" id="ARBA00004377"/>
    </source>
</evidence>
<dbReference type="SUPFAM" id="SSF54523">
    <property type="entry name" value="Pili subunits"/>
    <property type="match status" value="1"/>
</dbReference>
<dbReference type="EMBL" id="CP013251">
    <property type="protein sequence ID" value="AMO55706.1"/>
    <property type="molecule type" value="Genomic_DNA"/>
</dbReference>
<dbReference type="PROSITE" id="PS00409">
    <property type="entry name" value="PROKAR_NTER_METHYL"/>
    <property type="match status" value="1"/>
</dbReference>
<sequence length="163" mass="17732">MDVMNKFRVKGFTLLELLFTIAILSILAAIAYPSFQTSIQDRNLTAEINQIYGAILYARSEAAARHSDVVVCGSITLDTCEDNSDWSNGFIIRDNTANETIQTYQELSDGHFLHNTPSITFSADGSATTNTISLCDERGINFARGILLNGSGQPRMGGALSCQ</sequence>
<proteinExistence type="inferred from homology"/>
<dbReference type="Proteomes" id="UP000071065">
    <property type="component" value="Chromosome"/>
</dbReference>
<dbReference type="Gene3D" id="3.55.40.10">
    <property type="entry name" value="minor pseudopilin epsh domain"/>
    <property type="match status" value="1"/>
</dbReference>
<name>A0A142BAD0_9GAMM</name>
<accession>A0A142BAD0</accession>
<keyword evidence="7 11" id="KW-1133">Transmembrane helix</keyword>
<evidence type="ECO:0000256" key="11">
    <source>
        <dbReference type="SAM" id="Phobius"/>
    </source>
</evidence>
<dbReference type="STRING" id="570277.EZMO1_1542"/>